<dbReference type="OrthoDB" id="336885at2759"/>
<proteinExistence type="inferred from homology"/>
<evidence type="ECO:0000256" key="5">
    <source>
        <dbReference type="ARBA" id="ARBA00023242"/>
    </source>
</evidence>
<dbReference type="EMBL" id="LGAV01000003">
    <property type="protein sequence ID" value="KOS15116.1"/>
    <property type="molecule type" value="Genomic_DNA"/>
</dbReference>
<evidence type="ECO:0000256" key="6">
    <source>
        <dbReference type="SAM" id="MobiDB-lite"/>
    </source>
</evidence>
<evidence type="ECO:0000256" key="1">
    <source>
        <dbReference type="ARBA" id="ARBA00004123"/>
    </source>
</evidence>
<dbReference type="InterPro" id="IPR054300">
    <property type="entry name" value="OB_DPOA2"/>
</dbReference>
<dbReference type="InterPro" id="IPR007185">
    <property type="entry name" value="DNA_pol_a/d/e_bsu"/>
</dbReference>
<evidence type="ECO:0000256" key="2">
    <source>
        <dbReference type="ARBA" id="ARBA00007299"/>
    </source>
</evidence>
<sequence length="554" mass="60860">MDHLSQLLGQRPGAAAETEQLNHEVTTDTSVWAAGLHVGESYNGAKPSAWDDTYLASMPAKAAPRVSLAVSTDLKQWNYRYMFEKKGERSLELDSRLNEMADVLQQAFGLSQEWEDPSIPNQASIFTVGRICTRLDPVPSAAKATEAAPQDVPSQKLTATNLVLETSRMVGNGQRVSLALDPKCMVRYAWSDEATQASSIVGLFPGMIVGLKGRNGSGNKFVAEELLMPPALPHPATSREEMLLHQYDEAKLHGTALRVAAVSGPYTEPKDLSFAPWHAFMSHMEAAQPDVVVVMGPFVSAKHPLVASGAIEELPTDMFKRHISQRLARLMERSPSTMVILVPSTDDIFHPHFAYPQPFIDKADPALGLPKRVRCLPNPSVFYINEIAIGVSTADVLGDLRREELVQRVQPGPSAEGKPATPSTKGTDPMMRWARHVLSQRHFYPLFPSSSASQLPLDLSHSRLCTLDQITPDIVLLPSPRTKPFLRVVDSTVVINPGTLARSGMDAPGPSFVRMQIDPLPRSTLVRAPGESQEMISHEVYQRARIDLVHTEKQ</sequence>
<reference evidence="9 10" key="1">
    <citation type="submission" date="2015-07" db="EMBL/GenBank/DDBJ databases">
        <title>Draft Genome Sequence of Malassezia furfur CBS1878 and Malassezia pachydermatis CBS1879.</title>
        <authorList>
            <person name="Triana S."/>
            <person name="Ohm R."/>
            <person name="Gonzalez A."/>
            <person name="DeCock H."/>
            <person name="Restrepo S."/>
            <person name="Celis A."/>
        </authorList>
    </citation>
    <scope>NUCLEOTIDE SEQUENCE [LARGE SCALE GENOMIC DNA]</scope>
    <source>
        <strain evidence="9 10">CBS 1879</strain>
    </source>
</reference>
<evidence type="ECO:0000256" key="3">
    <source>
        <dbReference type="ARBA" id="ARBA00018596"/>
    </source>
</evidence>
<organism evidence="9 10">
    <name type="scientific">Malassezia pachydermatis</name>
    <dbReference type="NCBI Taxonomy" id="77020"/>
    <lineage>
        <taxon>Eukaryota</taxon>
        <taxon>Fungi</taxon>
        <taxon>Dikarya</taxon>
        <taxon>Basidiomycota</taxon>
        <taxon>Ustilaginomycotina</taxon>
        <taxon>Malasseziomycetes</taxon>
        <taxon>Malasseziales</taxon>
        <taxon>Malasseziaceae</taxon>
        <taxon>Malassezia</taxon>
    </lineage>
</organism>
<dbReference type="Pfam" id="PF22062">
    <property type="entry name" value="OB_DPOA2"/>
    <property type="match status" value="1"/>
</dbReference>
<dbReference type="AlphaFoldDB" id="A0A0M8MLV7"/>
<comment type="similarity">
    <text evidence="2">Belongs to the DNA polymerase alpha subunit B family.</text>
</comment>
<feature type="domain" description="DNA polymerase alpha subunit B OB" evidence="8">
    <location>
        <begin position="93"/>
        <end position="227"/>
    </location>
</feature>
<dbReference type="Proteomes" id="UP000037751">
    <property type="component" value="Unassembled WGS sequence"/>
</dbReference>
<keyword evidence="10" id="KW-1185">Reference proteome</keyword>
<dbReference type="STRING" id="77020.A0A0M8MLV7"/>
<evidence type="ECO:0000256" key="4">
    <source>
        <dbReference type="ARBA" id="ARBA00022705"/>
    </source>
</evidence>
<feature type="domain" description="DNA polymerase alpha/delta/epsilon subunit B" evidence="7">
    <location>
        <begin position="259"/>
        <end position="485"/>
    </location>
</feature>
<gene>
    <name evidence="9" type="ORF">Malapachy_0902</name>
</gene>
<keyword evidence="4" id="KW-0235">DNA replication</keyword>
<dbReference type="RefSeq" id="XP_017992748.1">
    <property type="nucleotide sequence ID" value="XM_018135414.1"/>
</dbReference>
<evidence type="ECO:0000313" key="9">
    <source>
        <dbReference type="EMBL" id="KOS15116.1"/>
    </source>
</evidence>
<dbReference type="Gene3D" id="3.60.21.60">
    <property type="match status" value="2"/>
</dbReference>
<dbReference type="Pfam" id="PF04042">
    <property type="entry name" value="DNA_pol_E_B"/>
    <property type="match status" value="1"/>
</dbReference>
<name>A0A0M8MLV7_9BASI</name>
<feature type="region of interest" description="Disordered" evidence="6">
    <location>
        <begin position="407"/>
        <end position="428"/>
    </location>
</feature>
<keyword evidence="5" id="KW-0539">Nucleus</keyword>
<dbReference type="VEuPathDB" id="FungiDB:Malapachy_0902"/>
<protein>
    <recommendedName>
        <fullName evidence="3">DNA polymerase alpha subunit B</fullName>
    </recommendedName>
</protein>
<comment type="caution">
    <text evidence="9">The sequence shown here is derived from an EMBL/GenBank/DDBJ whole genome shotgun (WGS) entry which is preliminary data.</text>
</comment>
<comment type="subcellular location">
    <subcellularLocation>
        <location evidence="1">Nucleus</location>
    </subcellularLocation>
</comment>
<dbReference type="PANTHER" id="PTHR23061:SF12">
    <property type="entry name" value="DNA POLYMERASE ALPHA SUBUNIT B"/>
    <property type="match status" value="1"/>
</dbReference>
<dbReference type="GO" id="GO:0005658">
    <property type="term" value="C:alpha DNA polymerase:primase complex"/>
    <property type="evidence" value="ECO:0007669"/>
    <property type="project" value="TreeGrafter"/>
</dbReference>
<accession>A0A0M8MLV7</accession>
<dbReference type="InterPro" id="IPR016722">
    <property type="entry name" value="DNA_pol_alpha_bsu"/>
</dbReference>
<evidence type="ECO:0000313" key="10">
    <source>
        <dbReference type="Proteomes" id="UP000037751"/>
    </source>
</evidence>
<dbReference type="PIRSF" id="PIRSF018300">
    <property type="entry name" value="DNA_pol_alph_2"/>
    <property type="match status" value="1"/>
</dbReference>
<evidence type="ECO:0000259" key="8">
    <source>
        <dbReference type="Pfam" id="PF22062"/>
    </source>
</evidence>
<dbReference type="GeneID" id="28727289"/>
<dbReference type="GO" id="GO:0003677">
    <property type="term" value="F:DNA binding"/>
    <property type="evidence" value="ECO:0007669"/>
    <property type="project" value="InterPro"/>
</dbReference>
<dbReference type="PANTHER" id="PTHR23061">
    <property type="entry name" value="DNA POLYMERASE 2 ALPHA 70 KDA SUBUNIT"/>
    <property type="match status" value="1"/>
</dbReference>
<dbReference type="GO" id="GO:0006270">
    <property type="term" value="P:DNA replication initiation"/>
    <property type="evidence" value="ECO:0007669"/>
    <property type="project" value="TreeGrafter"/>
</dbReference>
<evidence type="ECO:0000259" key="7">
    <source>
        <dbReference type="Pfam" id="PF04042"/>
    </source>
</evidence>